<feature type="compositionally biased region" description="Low complexity" evidence="8">
    <location>
        <begin position="314"/>
        <end position="326"/>
    </location>
</feature>
<dbReference type="Gene3D" id="1.20.120.350">
    <property type="entry name" value="Voltage-gated potassium channels. Chain C"/>
    <property type="match status" value="1"/>
</dbReference>
<protein>
    <submittedName>
        <fullName evidence="11">Potassium channel family protein</fullName>
    </submittedName>
</protein>
<proteinExistence type="predicted"/>
<feature type="transmembrane region" description="Helical" evidence="9">
    <location>
        <begin position="41"/>
        <end position="67"/>
    </location>
</feature>
<dbReference type="InterPro" id="IPR027359">
    <property type="entry name" value="Volt_channel_dom_sf"/>
</dbReference>
<feature type="transmembrane region" description="Helical" evidence="9">
    <location>
        <begin position="180"/>
        <end position="205"/>
    </location>
</feature>
<dbReference type="GO" id="GO:0034220">
    <property type="term" value="P:monoatomic ion transmembrane transport"/>
    <property type="evidence" value="ECO:0007669"/>
    <property type="project" value="UniProtKB-KW"/>
</dbReference>
<evidence type="ECO:0000256" key="3">
    <source>
        <dbReference type="ARBA" id="ARBA00022692"/>
    </source>
</evidence>
<dbReference type="PANTHER" id="PTHR11537">
    <property type="entry name" value="VOLTAGE-GATED POTASSIUM CHANNEL"/>
    <property type="match status" value="1"/>
</dbReference>
<accession>A0ABV9X5T3</accession>
<dbReference type="InterPro" id="IPR013099">
    <property type="entry name" value="K_chnl_dom"/>
</dbReference>
<evidence type="ECO:0000256" key="4">
    <source>
        <dbReference type="ARBA" id="ARBA00022989"/>
    </source>
</evidence>
<dbReference type="EMBL" id="JBHSJD010000001">
    <property type="protein sequence ID" value="MFC5020839.1"/>
    <property type="molecule type" value="Genomic_DNA"/>
</dbReference>
<dbReference type="Pfam" id="PF07885">
    <property type="entry name" value="Ion_trans_2"/>
    <property type="match status" value="1"/>
</dbReference>
<evidence type="ECO:0000256" key="7">
    <source>
        <dbReference type="ARBA" id="ARBA00023303"/>
    </source>
</evidence>
<evidence type="ECO:0000313" key="12">
    <source>
        <dbReference type="Proteomes" id="UP001595829"/>
    </source>
</evidence>
<dbReference type="RefSeq" id="WP_380840803.1">
    <property type="nucleotide sequence ID" value="NZ_BAABIT010000001.1"/>
</dbReference>
<keyword evidence="12" id="KW-1185">Reference proteome</keyword>
<keyword evidence="5" id="KW-0406">Ion transport</keyword>
<feature type="compositionally biased region" description="Low complexity" evidence="8">
    <location>
        <begin position="289"/>
        <end position="299"/>
    </location>
</feature>
<keyword evidence="7 11" id="KW-0407">Ion channel</keyword>
<gene>
    <name evidence="11" type="ORF">ACFPM3_01570</name>
</gene>
<comment type="subcellular location">
    <subcellularLocation>
        <location evidence="1">Membrane</location>
        <topology evidence="1">Multi-pass membrane protein</topology>
    </subcellularLocation>
</comment>
<evidence type="ECO:0000256" key="2">
    <source>
        <dbReference type="ARBA" id="ARBA00022448"/>
    </source>
</evidence>
<keyword evidence="4 9" id="KW-1133">Transmembrane helix</keyword>
<keyword evidence="3 9" id="KW-0812">Transmembrane</keyword>
<comment type="caution">
    <text evidence="11">The sequence shown here is derived from an EMBL/GenBank/DDBJ whole genome shotgun (WGS) entry which is preliminary data.</text>
</comment>
<keyword evidence="2" id="KW-0813">Transport</keyword>
<dbReference type="Proteomes" id="UP001595829">
    <property type="component" value="Unassembled WGS sequence"/>
</dbReference>
<evidence type="ECO:0000256" key="6">
    <source>
        <dbReference type="ARBA" id="ARBA00023136"/>
    </source>
</evidence>
<organism evidence="11 12">
    <name type="scientific">Streptomyces coeruleoprunus</name>
    <dbReference type="NCBI Taxonomy" id="285563"/>
    <lineage>
        <taxon>Bacteria</taxon>
        <taxon>Bacillati</taxon>
        <taxon>Actinomycetota</taxon>
        <taxon>Actinomycetes</taxon>
        <taxon>Kitasatosporales</taxon>
        <taxon>Streptomycetaceae</taxon>
        <taxon>Streptomyces</taxon>
    </lineage>
</organism>
<reference evidence="12" key="1">
    <citation type="journal article" date="2019" name="Int. J. Syst. Evol. Microbiol.">
        <title>The Global Catalogue of Microorganisms (GCM) 10K type strain sequencing project: providing services to taxonomists for standard genome sequencing and annotation.</title>
        <authorList>
            <consortium name="The Broad Institute Genomics Platform"/>
            <consortium name="The Broad Institute Genome Sequencing Center for Infectious Disease"/>
            <person name="Wu L."/>
            <person name="Ma J."/>
        </authorList>
    </citation>
    <scope>NUCLEOTIDE SEQUENCE [LARGE SCALE GENOMIC DNA]</scope>
    <source>
        <strain evidence="12">CGMCC 4.1648</strain>
    </source>
</reference>
<evidence type="ECO:0000256" key="5">
    <source>
        <dbReference type="ARBA" id="ARBA00023065"/>
    </source>
</evidence>
<feature type="domain" description="Potassium channel" evidence="10">
    <location>
        <begin position="126"/>
        <end position="203"/>
    </location>
</feature>
<evidence type="ECO:0000259" key="10">
    <source>
        <dbReference type="Pfam" id="PF07885"/>
    </source>
</evidence>
<dbReference type="SUPFAM" id="SSF81324">
    <property type="entry name" value="Voltage-gated potassium channels"/>
    <property type="match status" value="1"/>
</dbReference>
<name>A0ABV9X5T3_9ACTN</name>
<dbReference type="InterPro" id="IPR028325">
    <property type="entry name" value="VG_K_chnl"/>
</dbReference>
<feature type="compositionally biased region" description="Low complexity" evidence="8">
    <location>
        <begin position="272"/>
        <end position="283"/>
    </location>
</feature>
<evidence type="ECO:0000313" key="11">
    <source>
        <dbReference type="EMBL" id="MFC5020839.1"/>
    </source>
</evidence>
<evidence type="ECO:0000256" key="1">
    <source>
        <dbReference type="ARBA" id="ARBA00004141"/>
    </source>
</evidence>
<keyword evidence="6 9" id="KW-0472">Membrane</keyword>
<feature type="region of interest" description="Disordered" evidence="8">
    <location>
        <begin position="266"/>
        <end position="326"/>
    </location>
</feature>
<dbReference type="PANTHER" id="PTHR11537:SF254">
    <property type="entry name" value="POTASSIUM VOLTAGE-GATED CHANNEL PROTEIN SHAB"/>
    <property type="match status" value="1"/>
</dbReference>
<evidence type="ECO:0000256" key="8">
    <source>
        <dbReference type="SAM" id="MobiDB-lite"/>
    </source>
</evidence>
<evidence type="ECO:0000256" key="9">
    <source>
        <dbReference type="SAM" id="Phobius"/>
    </source>
</evidence>
<sequence>MKQQTPQVRWEERTQRPLLALAVAFGVAYAVSIVATEADPWVLAVCTAVEWLVWGAFALDYVVRLALAPSRWLFVRHHWLDLLAVVLPLIQPLRLLRLVSTLLLVGRRARMASQITLTTYVVGSVVGLMMFGSLAVLHVERDAPGGNIKTLGDAVWWSFTTMTTVGYGDHAPTTGLGRLLAVGLMLSGIALLGVVTANIAAWFIARFERDDAEERRRTALLEALTHEVRELRVEVARLSQGPTPDGGAAPAGRAVSVGDVPAPLGASVPTWGPAAAAGSSAPEGPVPSVPEGVPSVPAGRSGESLPAEGGSVAGDGADSGVSSPRS</sequence>
<feature type="transmembrane region" description="Helical" evidence="9">
    <location>
        <begin position="18"/>
        <end position="35"/>
    </location>
</feature>
<feature type="transmembrane region" description="Helical" evidence="9">
    <location>
        <begin position="117"/>
        <end position="139"/>
    </location>
</feature>
<dbReference type="Gene3D" id="1.10.287.70">
    <property type="match status" value="1"/>
</dbReference>